<keyword evidence="2" id="KW-1003">Cell membrane</keyword>
<feature type="transmembrane region" description="Helical" evidence="6">
    <location>
        <begin position="6"/>
        <end position="27"/>
    </location>
</feature>
<accession>B7KXY2</accession>
<dbReference type="Proteomes" id="UP000002385">
    <property type="component" value="Chromosome"/>
</dbReference>
<proteinExistence type="predicted"/>
<dbReference type="AlphaFoldDB" id="B7KXY2"/>
<evidence type="ECO:0000256" key="6">
    <source>
        <dbReference type="SAM" id="Phobius"/>
    </source>
</evidence>
<dbReference type="GO" id="GO:0005886">
    <property type="term" value="C:plasma membrane"/>
    <property type="evidence" value="ECO:0007669"/>
    <property type="project" value="UniProtKB-SubCell"/>
</dbReference>
<feature type="transmembrane region" description="Helical" evidence="6">
    <location>
        <begin position="109"/>
        <end position="134"/>
    </location>
</feature>
<dbReference type="RefSeq" id="WP_012605352.1">
    <property type="nucleotide sequence ID" value="NC_011757.1"/>
</dbReference>
<dbReference type="HOGENOM" id="CLU_079569_2_3_5"/>
<dbReference type="InterPro" id="IPR001123">
    <property type="entry name" value="LeuE-type"/>
</dbReference>
<comment type="subcellular location">
    <subcellularLocation>
        <location evidence="1">Cell membrane</location>
        <topology evidence="1">Multi-pass membrane protein</topology>
    </subcellularLocation>
</comment>
<keyword evidence="4 6" id="KW-1133">Transmembrane helix</keyword>
<evidence type="ECO:0000313" key="7">
    <source>
        <dbReference type="EMBL" id="ACK81145.1"/>
    </source>
</evidence>
<dbReference type="PANTHER" id="PTHR30086">
    <property type="entry name" value="ARGININE EXPORTER PROTEIN ARGO"/>
    <property type="match status" value="1"/>
</dbReference>
<protein>
    <submittedName>
        <fullName evidence="7">Lysine exporter protein (LYSE/YGGA)</fullName>
    </submittedName>
</protein>
<evidence type="ECO:0000256" key="1">
    <source>
        <dbReference type="ARBA" id="ARBA00004651"/>
    </source>
</evidence>
<evidence type="ECO:0000256" key="2">
    <source>
        <dbReference type="ARBA" id="ARBA00022475"/>
    </source>
</evidence>
<dbReference type="Pfam" id="PF01810">
    <property type="entry name" value="LysE"/>
    <property type="match status" value="1"/>
</dbReference>
<dbReference type="EMBL" id="CP001298">
    <property type="protein sequence ID" value="ACK81145.1"/>
    <property type="molecule type" value="Genomic_DNA"/>
</dbReference>
<evidence type="ECO:0000256" key="3">
    <source>
        <dbReference type="ARBA" id="ARBA00022692"/>
    </source>
</evidence>
<dbReference type="PANTHER" id="PTHR30086:SF20">
    <property type="entry name" value="ARGININE EXPORTER PROTEIN ARGO-RELATED"/>
    <property type="match status" value="1"/>
</dbReference>
<dbReference type="GO" id="GO:0015171">
    <property type="term" value="F:amino acid transmembrane transporter activity"/>
    <property type="evidence" value="ECO:0007669"/>
    <property type="project" value="TreeGrafter"/>
</dbReference>
<evidence type="ECO:0000313" key="8">
    <source>
        <dbReference type="Proteomes" id="UP000002385"/>
    </source>
</evidence>
<evidence type="ECO:0000256" key="4">
    <source>
        <dbReference type="ARBA" id="ARBA00022989"/>
    </source>
</evidence>
<feature type="transmembrane region" description="Helical" evidence="6">
    <location>
        <begin position="70"/>
        <end position="88"/>
    </location>
</feature>
<reference evidence="7 8" key="2">
    <citation type="journal article" date="2012" name="J. Bacteriol.">
        <title>Complete genome sequences of six strains of the genus Methylobacterium.</title>
        <authorList>
            <person name="Marx C.J."/>
            <person name="Bringel F."/>
            <person name="Chistoserdova L."/>
            <person name="Moulin L."/>
            <person name="Farhan Ul Haque M."/>
            <person name="Fleischman D.E."/>
            <person name="Gruffaz C."/>
            <person name="Jourand P."/>
            <person name="Knief C."/>
            <person name="Lee M.C."/>
            <person name="Muller E.E."/>
            <person name="Nadalig T."/>
            <person name="Peyraud R."/>
            <person name="Roselli S."/>
            <person name="Russ L."/>
            <person name="Goodwin L.A."/>
            <person name="Ivanova N."/>
            <person name="Kyrpides N."/>
            <person name="Lajus A."/>
            <person name="Land M.L."/>
            <person name="Medigue C."/>
            <person name="Mikhailova N."/>
            <person name="Nolan M."/>
            <person name="Woyke T."/>
            <person name="Stolyar S."/>
            <person name="Vorholt J.A."/>
            <person name="Vuilleumier S."/>
        </authorList>
    </citation>
    <scope>NUCLEOTIDE SEQUENCE [LARGE SCALE GENOMIC DNA]</scope>
    <source>
        <strain evidence="8">CM4 / NCIMB 13688</strain>
    </source>
</reference>
<name>B7KXY2_METC4</name>
<feature type="transmembrane region" description="Helical" evidence="6">
    <location>
        <begin position="140"/>
        <end position="158"/>
    </location>
</feature>
<gene>
    <name evidence="7" type="ordered locus">Mchl_0202</name>
</gene>
<reference evidence="8" key="1">
    <citation type="submission" date="2008-12" db="EMBL/GenBank/DDBJ databases">
        <title>Complete sequence of chromosome of Methylobacterium chloromethanicum CM4.</title>
        <authorList>
            <consortium name="US DOE Joint Genome Institute"/>
            <person name="Lucas S."/>
            <person name="Copeland A."/>
            <person name="Lapidus A."/>
            <person name="Glavina del Rio T."/>
            <person name="Dalin E."/>
            <person name="Tice H."/>
            <person name="Bruce D."/>
            <person name="Goodwin L."/>
            <person name="Pitluck S."/>
            <person name="Chertkov O."/>
            <person name="Brettin T."/>
            <person name="Detter J.C."/>
            <person name="Han C."/>
            <person name="Larimer F."/>
            <person name="Land M."/>
            <person name="Hauser L."/>
            <person name="Kyrpides N."/>
            <person name="Mikhailova N."/>
            <person name="Marx C."/>
            <person name="Richardson P."/>
        </authorList>
    </citation>
    <scope>NUCLEOTIDE SEQUENCE [LARGE SCALE GENOMIC DNA]</scope>
    <source>
        <strain evidence="8">CM4 / NCIMB 13688</strain>
    </source>
</reference>
<organism evidence="7 8">
    <name type="scientific">Methylorubrum extorquens (strain CM4 / NCIMB 13688)</name>
    <name type="common">Methylobacterium extorquens</name>
    <dbReference type="NCBI Taxonomy" id="440085"/>
    <lineage>
        <taxon>Bacteria</taxon>
        <taxon>Pseudomonadati</taxon>
        <taxon>Pseudomonadota</taxon>
        <taxon>Alphaproteobacteria</taxon>
        <taxon>Hyphomicrobiales</taxon>
        <taxon>Methylobacteriaceae</taxon>
        <taxon>Methylorubrum</taxon>
    </lineage>
</organism>
<evidence type="ECO:0000256" key="5">
    <source>
        <dbReference type="ARBA" id="ARBA00023136"/>
    </source>
</evidence>
<feature type="transmembrane region" description="Helical" evidence="6">
    <location>
        <begin position="39"/>
        <end position="64"/>
    </location>
</feature>
<keyword evidence="5 6" id="KW-0472">Membrane</keyword>
<dbReference type="KEGG" id="mch:Mchl_0202"/>
<sequence>MTFQTWLAFAAASCIVLAIPGPTALIIMRYAAGGERDRVARVIVGAVLGDAVALTICNLGLGALLATSTGIVTILKAAAAAYLIGLGLKSLFGRGPATEQARPRGGRPFLGAFLVTALNPKGIAFFCVLLPQFVDGSAPILPQLAILQATFCVLSLMAF</sequence>
<keyword evidence="3 6" id="KW-0812">Transmembrane</keyword>